<protein>
    <submittedName>
        <fullName evidence="1">Uncharacterized protein</fullName>
    </submittedName>
</protein>
<comment type="caution">
    <text evidence="1">The sequence shown here is derived from an EMBL/GenBank/DDBJ whole genome shotgun (WGS) entry which is preliminary data.</text>
</comment>
<dbReference type="Proteomes" id="UP001055879">
    <property type="component" value="Linkage Group LG14"/>
</dbReference>
<dbReference type="EMBL" id="CM042060">
    <property type="protein sequence ID" value="KAI3678444.1"/>
    <property type="molecule type" value="Genomic_DNA"/>
</dbReference>
<accession>A0ACB8Y3R9</accession>
<organism evidence="1 2">
    <name type="scientific">Arctium lappa</name>
    <name type="common">Greater burdock</name>
    <name type="synonym">Lappa major</name>
    <dbReference type="NCBI Taxonomy" id="4217"/>
    <lineage>
        <taxon>Eukaryota</taxon>
        <taxon>Viridiplantae</taxon>
        <taxon>Streptophyta</taxon>
        <taxon>Embryophyta</taxon>
        <taxon>Tracheophyta</taxon>
        <taxon>Spermatophyta</taxon>
        <taxon>Magnoliopsida</taxon>
        <taxon>eudicotyledons</taxon>
        <taxon>Gunneridae</taxon>
        <taxon>Pentapetalae</taxon>
        <taxon>asterids</taxon>
        <taxon>campanulids</taxon>
        <taxon>Asterales</taxon>
        <taxon>Asteraceae</taxon>
        <taxon>Carduoideae</taxon>
        <taxon>Cardueae</taxon>
        <taxon>Arctiinae</taxon>
        <taxon>Arctium</taxon>
    </lineage>
</organism>
<sequence>MDTGQNRSPDGYSLFACSLDGTVATFHFEVKELGQRLSDVELEELKKSRYGLGITSKVSESLPDLSKNDVGVFDDAANRVATPSTRVSSPVKQREYRRPDGRKRIILEAVRVPVQGENISGATQSQTVDFSMKSTENGVVHADAGFREGPNKRQTVGGSDIKMEILTLNILELQRIRVLFDPFR</sequence>
<proteinExistence type="predicted"/>
<gene>
    <name evidence="1" type="ORF">L6452_37738</name>
</gene>
<name>A0ACB8Y3R9_ARCLA</name>
<reference evidence="1 2" key="2">
    <citation type="journal article" date="2022" name="Mol. Ecol. Resour.">
        <title>The genomes of chicory, endive, great burdock and yacon provide insights into Asteraceae paleo-polyploidization history and plant inulin production.</title>
        <authorList>
            <person name="Fan W."/>
            <person name="Wang S."/>
            <person name="Wang H."/>
            <person name="Wang A."/>
            <person name="Jiang F."/>
            <person name="Liu H."/>
            <person name="Zhao H."/>
            <person name="Xu D."/>
            <person name="Zhang Y."/>
        </authorList>
    </citation>
    <scope>NUCLEOTIDE SEQUENCE [LARGE SCALE GENOMIC DNA]</scope>
    <source>
        <strain evidence="2">cv. Niubang</strain>
    </source>
</reference>
<evidence type="ECO:0000313" key="2">
    <source>
        <dbReference type="Proteomes" id="UP001055879"/>
    </source>
</evidence>
<evidence type="ECO:0000313" key="1">
    <source>
        <dbReference type="EMBL" id="KAI3678444.1"/>
    </source>
</evidence>
<reference evidence="2" key="1">
    <citation type="journal article" date="2022" name="Mol. Ecol. Resour.">
        <title>The genomes of chicory, endive, great burdock and yacon provide insights into Asteraceae palaeo-polyploidization history and plant inulin production.</title>
        <authorList>
            <person name="Fan W."/>
            <person name="Wang S."/>
            <person name="Wang H."/>
            <person name="Wang A."/>
            <person name="Jiang F."/>
            <person name="Liu H."/>
            <person name="Zhao H."/>
            <person name="Xu D."/>
            <person name="Zhang Y."/>
        </authorList>
    </citation>
    <scope>NUCLEOTIDE SEQUENCE [LARGE SCALE GENOMIC DNA]</scope>
    <source>
        <strain evidence="2">cv. Niubang</strain>
    </source>
</reference>
<keyword evidence="2" id="KW-1185">Reference proteome</keyword>